<dbReference type="Pfam" id="PF10937">
    <property type="entry name" value="Kgd4-YMR31"/>
    <property type="match status" value="1"/>
</dbReference>
<sequence>MHPSLRVCSVRAHTPLIKFLGRRTHPSSRNLLRFPELTLIPAFVAPDAPHPHPAAPADLKARFSEFLAKMNASGASEPASKSSSGNNTTVYNEFWEAPSRLWKPKVRYIEEAEVNAIMSGGASAYRY</sequence>
<reference evidence="4" key="1">
    <citation type="submission" date="2022-07" db="EMBL/GenBank/DDBJ databases">
        <title>Genome Sequence of Agrocybe chaxingu.</title>
        <authorList>
            <person name="Buettner E."/>
        </authorList>
    </citation>
    <scope>NUCLEOTIDE SEQUENCE</scope>
    <source>
        <strain evidence="4">MP-N11</strain>
    </source>
</reference>
<comment type="caution">
    <text evidence="4">The sequence shown here is derived from an EMBL/GenBank/DDBJ whole genome shotgun (WGS) entry which is preliminary data.</text>
</comment>
<evidence type="ECO:0000256" key="1">
    <source>
        <dbReference type="ARBA" id="ARBA00004173"/>
    </source>
</evidence>
<dbReference type="GO" id="GO:0005739">
    <property type="term" value="C:mitochondrion"/>
    <property type="evidence" value="ECO:0007669"/>
    <property type="project" value="UniProtKB-SubCell"/>
</dbReference>
<dbReference type="OrthoDB" id="2116030at2759"/>
<keyword evidence="2" id="KW-0496">Mitochondrion</keyword>
<comment type="similarity">
    <text evidence="3">Belongs to the alpha-ketoglutarate dehydrogenase component 4 family.</text>
</comment>
<accession>A0A9W8MYH9</accession>
<protein>
    <submittedName>
        <fullName evidence="4">Uncharacterized protein</fullName>
    </submittedName>
</protein>
<evidence type="ECO:0000313" key="5">
    <source>
        <dbReference type="Proteomes" id="UP001148786"/>
    </source>
</evidence>
<evidence type="ECO:0000313" key="4">
    <source>
        <dbReference type="EMBL" id="KAJ3513333.1"/>
    </source>
</evidence>
<proteinExistence type="inferred from homology"/>
<dbReference type="AlphaFoldDB" id="A0A9W8MYH9"/>
<evidence type="ECO:0000256" key="3">
    <source>
        <dbReference type="ARBA" id="ARBA00043970"/>
    </source>
</evidence>
<name>A0A9W8MYH9_9AGAR</name>
<dbReference type="GO" id="GO:0006103">
    <property type="term" value="P:2-oxoglutarate metabolic process"/>
    <property type="evidence" value="ECO:0007669"/>
    <property type="project" value="InterPro"/>
</dbReference>
<dbReference type="Proteomes" id="UP001148786">
    <property type="component" value="Unassembled WGS sequence"/>
</dbReference>
<gene>
    <name evidence="4" type="ORF">NLJ89_g3012</name>
</gene>
<dbReference type="EMBL" id="JANKHO010000204">
    <property type="protein sequence ID" value="KAJ3513333.1"/>
    <property type="molecule type" value="Genomic_DNA"/>
</dbReference>
<keyword evidence="5" id="KW-1185">Reference proteome</keyword>
<organism evidence="4 5">
    <name type="scientific">Agrocybe chaxingu</name>
    <dbReference type="NCBI Taxonomy" id="84603"/>
    <lineage>
        <taxon>Eukaryota</taxon>
        <taxon>Fungi</taxon>
        <taxon>Dikarya</taxon>
        <taxon>Basidiomycota</taxon>
        <taxon>Agaricomycotina</taxon>
        <taxon>Agaricomycetes</taxon>
        <taxon>Agaricomycetidae</taxon>
        <taxon>Agaricales</taxon>
        <taxon>Agaricineae</taxon>
        <taxon>Strophariaceae</taxon>
        <taxon>Agrocybe</taxon>
    </lineage>
</organism>
<evidence type="ECO:0000256" key="2">
    <source>
        <dbReference type="ARBA" id="ARBA00023128"/>
    </source>
</evidence>
<comment type="subcellular location">
    <subcellularLocation>
        <location evidence="1">Mitochondrion</location>
    </subcellularLocation>
</comment>
<dbReference type="InterPro" id="IPR020373">
    <property type="entry name" value="Kgd4/YMR-31"/>
</dbReference>